<accession>A0A852TNY1</accession>
<dbReference type="PANTHER" id="PTHR30023">
    <property type="entry name" value="D-ALANYL-D-ALANINE CARBOXYPEPTIDASE"/>
    <property type="match status" value="1"/>
</dbReference>
<reference evidence="4" key="2">
    <citation type="submission" date="2020-08" db="EMBL/GenBank/DDBJ databases">
        <title>The Agave Microbiome: Exploring the role of microbial communities in plant adaptations to desert environments.</title>
        <authorList>
            <person name="Partida-Martinez L.P."/>
        </authorList>
    </citation>
    <scope>NUCLEOTIDE SEQUENCE [LARGE SCALE GENOMIC DNA]</scope>
    <source>
        <strain evidence="4">AT2.8</strain>
    </source>
</reference>
<gene>
    <name evidence="3" type="ORF">F4694_006014</name>
</gene>
<dbReference type="GO" id="GO:0000270">
    <property type="term" value="P:peptidoglycan metabolic process"/>
    <property type="evidence" value="ECO:0007669"/>
    <property type="project" value="TreeGrafter"/>
</dbReference>
<dbReference type="GO" id="GO:0006508">
    <property type="term" value="P:proteolysis"/>
    <property type="evidence" value="ECO:0007669"/>
    <property type="project" value="InterPro"/>
</dbReference>
<proteinExistence type="inferred from homology"/>
<dbReference type="Gene3D" id="3.40.710.10">
    <property type="entry name" value="DD-peptidase/beta-lactamase superfamily"/>
    <property type="match status" value="1"/>
</dbReference>
<dbReference type="GO" id="GO:0009002">
    <property type="term" value="F:serine-type D-Ala-D-Ala carboxypeptidase activity"/>
    <property type="evidence" value="ECO:0007669"/>
    <property type="project" value="UniProtKB-EC"/>
</dbReference>
<dbReference type="NCBIfam" id="TIGR00666">
    <property type="entry name" value="PBP4"/>
    <property type="match status" value="1"/>
</dbReference>
<dbReference type="AlphaFoldDB" id="A0A852TNY1"/>
<evidence type="ECO:0000256" key="1">
    <source>
        <dbReference type="ARBA" id="ARBA00006096"/>
    </source>
</evidence>
<dbReference type="PANTHER" id="PTHR30023:SF0">
    <property type="entry name" value="PENICILLIN-SENSITIVE CARBOXYPEPTIDASE A"/>
    <property type="match status" value="1"/>
</dbReference>
<dbReference type="Gene3D" id="3.50.80.20">
    <property type="entry name" value="D-Ala-D-Ala carboxypeptidase C, peptidase S13"/>
    <property type="match status" value="1"/>
</dbReference>
<evidence type="ECO:0000313" key="4">
    <source>
        <dbReference type="Proteomes" id="UP000548423"/>
    </source>
</evidence>
<comment type="similarity">
    <text evidence="1">Belongs to the peptidase S13 family.</text>
</comment>
<dbReference type="EMBL" id="JACCBX010000019">
    <property type="protein sequence ID" value="NYE09157.1"/>
    <property type="molecule type" value="Genomic_DNA"/>
</dbReference>
<dbReference type="InterPro" id="IPR012338">
    <property type="entry name" value="Beta-lactam/transpept-like"/>
</dbReference>
<reference evidence="4" key="1">
    <citation type="submission" date="2020-07" db="EMBL/GenBank/DDBJ databases">
        <authorList>
            <person name="Partida-Martinez L."/>
            <person name="Huntemann M."/>
            <person name="Clum A."/>
            <person name="Wang J."/>
            <person name="Palaniappan K."/>
            <person name="Ritter S."/>
            <person name="Chen I.-M."/>
            <person name="Stamatis D."/>
            <person name="Reddy T."/>
            <person name="O'Malley R."/>
            <person name="Daum C."/>
            <person name="Shapiro N."/>
            <person name="Ivanova N."/>
            <person name="Kyrpides N."/>
            <person name="Woyke T."/>
        </authorList>
    </citation>
    <scope>NUCLEOTIDE SEQUENCE [LARGE SCALE GENOMIC DNA]</scope>
    <source>
        <strain evidence="4">AT2.8</strain>
    </source>
</reference>
<dbReference type="Proteomes" id="UP000548423">
    <property type="component" value="Unassembled WGS sequence"/>
</dbReference>
<name>A0A852TNY1_9BACI</name>
<keyword evidence="2 3" id="KW-0378">Hydrolase</keyword>
<protein>
    <submittedName>
        <fullName evidence="3">D-alanyl-D-alanine carboxypeptidase/D-alanyl-D-alanine-endopeptidase (Penicillin-binding protein 4)</fullName>
        <ecNumber evidence="3">3.4.16.4</ecNumber>
        <ecNumber evidence="3">3.4.21.-</ecNumber>
    </submittedName>
</protein>
<evidence type="ECO:0000313" key="3">
    <source>
        <dbReference type="EMBL" id="NYE09157.1"/>
    </source>
</evidence>
<dbReference type="EC" id="3.4.21.-" evidence="3"/>
<keyword evidence="3" id="KW-0645">Protease</keyword>
<dbReference type="SUPFAM" id="SSF56601">
    <property type="entry name" value="beta-lactamase/transpeptidase-like"/>
    <property type="match status" value="1"/>
</dbReference>
<dbReference type="EC" id="3.4.16.4" evidence="3"/>
<evidence type="ECO:0000256" key="2">
    <source>
        <dbReference type="ARBA" id="ARBA00022801"/>
    </source>
</evidence>
<comment type="caution">
    <text evidence="3">The sequence shown here is derived from an EMBL/GenBank/DDBJ whole genome shotgun (WGS) entry which is preliminary data.</text>
</comment>
<dbReference type="InterPro" id="IPR000667">
    <property type="entry name" value="Peptidase_S13"/>
</dbReference>
<dbReference type="PRINTS" id="PR00922">
    <property type="entry name" value="DADACBPTASE3"/>
</dbReference>
<keyword evidence="3" id="KW-0121">Carboxypeptidase</keyword>
<sequence>MGRLYEKRESWKRILLKRLNLIILLCFLATILPQTQPVFAVDNLGQQLNQLLNEDPDLQGAIAGVSIRNATNGEVIFDHFGDVRLRPASNMKLFTAAAALSVLGENYTFKTEVLTDGIIKNKTLQGNLYLKGKGDPTLLKEDFDKMAGELKTMGIQKITGHLIGDDTWYDDVRYSVDLPWSDEQTYYGAQISALTASPTHDYDSGSVMIEVKPGNHEGDKAGITVLPKTDFVKIINQTETVAKDRKKKLTYERAHAKNTITITGTLPVTSKGEKEWMGVWEPTRYALALFKQSLIEQGIQLSGKVKTGTAPTQAKTVHTHNSIKLADLLVPFMKLSNNGHAETLVKEMGRVVKGEGSWEKGIEVMEAELAKFGINTETLVLRDGSGISHVNLVPAAQLSHLLVAVQQQSWFPAFLHSLPVAGVSGKMEGGSLRSRMKGPDVKGKVFAKTGTISTVSTLSGYITTKSGQTMIFSIMLNNLVDEAKGKKIEDKLISIIASH</sequence>
<dbReference type="Pfam" id="PF02113">
    <property type="entry name" value="Peptidase_S13"/>
    <property type="match status" value="1"/>
</dbReference>
<organism evidence="3 4">
    <name type="scientific">Neobacillus niacini</name>
    <dbReference type="NCBI Taxonomy" id="86668"/>
    <lineage>
        <taxon>Bacteria</taxon>
        <taxon>Bacillati</taxon>
        <taxon>Bacillota</taxon>
        <taxon>Bacilli</taxon>
        <taxon>Bacillales</taxon>
        <taxon>Bacillaceae</taxon>
        <taxon>Neobacillus</taxon>
    </lineage>
</organism>